<dbReference type="GO" id="GO:0070773">
    <property type="term" value="F:protein-N-terminal glutamine amidohydrolase activity"/>
    <property type="evidence" value="ECO:0007669"/>
    <property type="project" value="UniProtKB-EC"/>
</dbReference>
<dbReference type="EMBL" id="JAZDWU010000011">
    <property type="protein sequence ID" value="KAK9987461.1"/>
    <property type="molecule type" value="Genomic_DNA"/>
</dbReference>
<dbReference type="AlphaFoldDB" id="A0AAW2BQ86"/>
<dbReference type="GO" id="GO:0008418">
    <property type="term" value="F:protein-N-terminal asparagine amidohydrolase activity"/>
    <property type="evidence" value="ECO:0007669"/>
    <property type="project" value="InterPro"/>
</dbReference>
<comment type="catalytic activity">
    <reaction evidence="7">
        <text>N-terminal L-glutaminyl-[protein] + H2O = N-terminal L-glutamyl-[protein] + NH4(+)</text>
        <dbReference type="Rhea" id="RHEA:50680"/>
        <dbReference type="Rhea" id="RHEA-COMP:12668"/>
        <dbReference type="Rhea" id="RHEA-COMP:12777"/>
        <dbReference type="ChEBI" id="CHEBI:15377"/>
        <dbReference type="ChEBI" id="CHEBI:28938"/>
        <dbReference type="ChEBI" id="CHEBI:64721"/>
        <dbReference type="ChEBI" id="CHEBI:64722"/>
        <dbReference type="EC" id="3.5.1.122"/>
    </reaction>
</comment>
<protein>
    <recommendedName>
        <fullName evidence="4">Protein N-terminal glutamine amidohydrolase</fullName>
        <ecNumber evidence="3">3.5.1.122</ecNumber>
    </recommendedName>
    <alternativeName>
        <fullName evidence="6">Protein NH2-terminal glutamine deamidase</fullName>
    </alternativeName>
</protein>
<gene>
    <name evidence="10" type="ORF">SO802_032412</name>
</gene>
<dbReference type="InterPro" id="IPR039733">
    <property type="entry name" value="NTAQ1"/>
</dbReference>
<keyword evidence="11" id="KW-1185">Reference proteome</keyword>
<evidence type="ECO:0000259" key="9">
    <source>
        <dbReference type="Pfam" id="PF09764"/>
    </source>
</evidence>
<evidence type="ECO:0000256" key="7">
    <source>
        <dbReference type="ARBA" id="ARBA00048768"/>
    </source>
</evidence>
<evidence type="ECO:0000256" key="1">
    <source>
        <dbReference type="ARBA" id="ARBA00008985"/>
    </source>
</evidence>
<feature type="region of interest" description="Disordered" evidence="8">
    <location>
        <begin position="403"/>
        <end position="423"/>
    </location>
</feature>
<dbReference type="GO" id="GO:0005829">
    <property type="term" value="C:cytosol"/>
    <property type="evidence" value="ECO:0007669"/>
    <property type="project" value="TreeGrafter"/>
</dbReference>
<comment type="subunit">
    <text evidence="2">Monomer.</text>
</comment>
<reference evidence="10 11" key="1">
    <citation type="submission" date="2024-01" db="EMBL/GenBank/DDBJ databases">
        <title>A telomere-to-telomere, gap-free genome of sweet tea (Lithocarpus litseifolius).</title>
        <authorList>
            <person name="Zhou J."/>
        </authorList>
    </citation>
    <scope>NUCLEOTIDE SEQUENCE [LARGE SCALE GENOMIC DNA]</scope>
    <source>
        <strain evidence="10">Zhou-2022a</strain>
        <tissue evidence="10">Leaf</tissue>
    </source>
</reference>
<evidence type="ECO:0000256" key="8">
    <source>
        <dbReference type="SAM" id="MobiDB-lite"/>
    </source>
</evidence>
<evidence type="ECO:0000256" key="3">
    <source>
        <dbReference type="ARBA" id="ARBA00012718"/>
    </source>
</evidence>
<sequence length="443" mass="50053">MATSESGSDQTSSALSDSFHTPYYCEENVYFLCKKLSASGTADADGSDLFVVFISNEKKQTPLWNQKASKRADGVVLWDYHAICVQRKKEGDTPLLVWDLDSSLPYPSPLTSYVSETFQPSFQLFSEYQRFYRIVHAPIFLRYFASDRRHMKDSAGNWTAEPPKYEPIVAEDGTVHNLNEYNEIHAADVMTNAGDFLNAEIVNLTVSLISYLIFLDQKPRSEKVRVRVWIESGKREVDAQSPWLQLAATVFCSTNSGRGSATLSKEICPVCRKFMQEPMEIYVDDETKLTLHSLVQHYILLEAEKNRKLNDLSDALDFNQVVIFVKSVTRAAELNKLLTERYFPSVKLAFIFFVLADGSSLGDAGSGESGLRERRLETEKEGECECLGVKKFQMGRSFFLADGSSLGDAGSGDGELRERKKERRLETEKEGECLGVKKFQRVR</sequence>
<dbReference type="PANTHER" id="PTHR13035:SF0">
    <property type="entry name" value="PROTEIN N-TERMINAL GLUTAMINE AMIDOHYDROLASE"/>
    <property type="match status" value="1"/>
</dbReference>
<dbReference type="Proteomes" id="UP001459277">
    <property type="component" value="Unassembled WGS sequence"/>
</dbReference>
<dbReference type="InterPro" id="IPR023128">
    <property type="entry name" value="Prot_N_Gln_amidohydro_ab_roll"/>
</dbReference>
<feature type="domain" description="Protein N-terminal glutamine amidohydrolase alpha beta roll" evidence="9">
    <location>
        <begin position="20"/>
        <end position="199"/>
    </location>
</feature>
<comment type="similarity">
    <text evidence="1">Belongs to the NTAQ1 family.</text>
</comment>
<dbReference type="FunFam" id="3.10.620.10:FF:000001">
    <property type="entry name" value="Blast:Protein N-terminal glutamine amidohydrolase"/>
    <property type="match status" value="1"/>
</dbReference>
<feature type="compositionally biased region" description="Basic and acidic residues" evidence="8">
    <location>
        <begin position="414"/>
        <end position="423"/>
    </location>
</feature>
<dbReference type="InterPro" id="IPR037132">
    <property type="entry name" value="N_Gln_amidohydro_ab_roll_sf"/>
</dbReference>
<comment type="caution">
    <text evidence="10">The sequence shown here is derived from an EMBL/GenBank/DDBJ whole genome shotgun (WGS) entry which is preliminary data.</text>
</comment>
<dbReference type="Pfam" id="PF09764">
    <property type="entry name" value="Nt_Gln_amidase"/>
    <property type="match status" value="1"/>
</dbReference>
<evidence type="ECO:0000256" key="5">
    <source>
        <dbReference type="ARBA" id="ARBA00022801"/>
    </source>
</evidence>
<evidence type="ECO:0000313" key="10">
    <source>
        <dbReference type="EMBL" id="KAK9987461.1"/>
    </source>
</evidence>
<proteinExistence type="inferred from homology"/>
<evidence type="ECO:0000256" key="6">
    <source>
        <dbReference type="ARBA" id="ARBA00029677"/>
    </source>
</evidence>
<evidence type="ECO:0000313" key="11">
    <source>
        <dbReference type="Proteomes" id="UP001459277"/>
    </source>
</evidence>
<dbReference type="EC" id="3.5.1.122" evidence="3"/>
<dbReference type="GO" id="GO:0005634">
    <property type="term" value="C:nucleus"/>
    <property type="evidence" value="ECO:0007669"/>
    <property type="project" value="TreeGrafter"/>
</dbReference>
<name>A0AAW2BQ86_9ROSI</name>
<accession>A0AAW2BQ86</accession>
<keyword evidence="5" id="KW-0378">Hydrolase</keyword>
<evidence type="ECO:0000256" key="2">
    <source>
        <dbReference type="ARBA" id="ARBA00011245"/>
    </source>
</evidence>
<organism evidence="10 11">
    <name type="scientific">Lithocarpus litseifolius</name>
    <dbReference type="NCBI Taxonomy" id="425828"/>
    <lineage>
        <taxon>Eukaryota</taxon>
        <taxon>Viridiplantae</taxon>
        <taxon>Streptophyta</taxon>
        <taxon>Embryophyta</taxon>
        <taxon>Tracheophyta</taxon>
        <taxon>Spermatophyta</taxon>
        <taxon>Magnoliopsida</taxon>
        <taxon>eudicotyledons</taxon>
        <taxon>Gunneridae</taxon>
        <taxon>Pentapetalae</taxon>
        <taxon>rosids</taxon>
        <taxon>fabids</taxon>
        <taxon>Fagales</taxon>
        <taxon>Fagaceae</taxon>
        <taxon>Lithocarpus</taxon>
    </lineage>
</organism>
<dbReference type="PANTHER" id="PTHR13035">
    <property type="entry name" value="PROTEIN N-TERMINAL GLUTAMINE AMIDOHYDROLASE"/>
    <property type="match status" value="1"/>
</dbReference>
<evidence type="ECO:0000256" key="4">
    <source>
        <dbReference type="ARBA" id="ARBA00021247"/>
    </source>
</evidence>
<dbReference type="Gene3D" id="3.10.620.10">
    <property type="entry name" value="Protein N-terminal glutamine amidohydrolase, alpha beta roll"/>
    <property type="match status" value="1"/>
</dbReference>